<reference evidence="12" key="1">
    <citation type="journal article" date="2014" name="Nat. Genet.">
        <title>Genome and transcriptome of the porcine whipworm Trichuris suis.</title>
        <authorList>
            <person name="Jex A.R."/>
            <person name="Nejsum P."/>
            <person name="Schwarz E.M."/>
            <person name="Hu L."/>
            <person name="Young N.D."/>
            <person name="Hall R.S."/>
            <person name="Korhonen P.K."/>
            <person name="Liao S."/>
            <person name="Thamsborg S."/>
            <person name="Xia J."/>
            <person name="Xu P."/>
            <person name="Wang S."/>
            <person name="Scheerlinck J.P."/>
            <person name="Hofmann A."/>
            <person name="Sternberg P.W."/>
            <person name="Wang J."/>
            <person name="Gasser R.B."/>
        </authorList>
    </citation>
    <scope>NUCLEOTIDE SEQUENCE [LARGE SCALE GENOMIC DNA]</scope>
    <source>
        <strain evidence="12">DCEP-RM93F</strain>
    </source>
</reference>
<dbReference type="InterPro" id="IPR013555">
    <property type="entry name" value="TRP_dom"/>
</dbReference>
<keyword evidence="4" id="KW-0677">Repeat</keyword>
<evidence type="ECO:0000256" key="7">
    <source>
        <dbReference type="ARBA" id="ARBA00023065"/>
    </source>
</evidence>
<dbReference type="GO" id="GO:0051480">
    <property type="term" value="P:regulation of cytosolic calcium ion concentration"/>
    <property type="evidence" value="ECO:0007669"/>
    <property type="project" value="TreeGrafter"/>
</dbReference>
<evidence type="ECO:0000256" key="4">
    <source>
        <dbReference type="ARBA" id="ARBA00022737"/>
    </source>
</evidence>
<feature type="transmembrane region" description="Helical" evidence="10">
    <location>
        <begin position="494"/>
        <end position="516"/>
    </location>
</feature>
<keyword evidence="6" id="KW-0040">ANK repeat</keyword>
<keyword evidence="9" id="KW-0407">Ion channel</keyword>
<feature type="transmembrane region" description="Helical" evidence="10">
    <location>
        <begin position="413"/>
        <end position="432"/>
    </location>
</feature>
<protein>
    <recommendedName>
        <fullName evidence="11">Transient receptor ion channel domain-containing protein</fullName>
    </recommendedName>
</protein>
<keyword evidence="5 10" id="KW-1133">Transmembrane helix</keyword>
<dbReference type="PANTHER" id="PTHR10117">
    <property type="entry name" value="TRANSIENT RECEPTOR POTENTIAL CHANNEL"/>
    <property type="match status" value="1"/>
</dbReference>
<evidence type="ECO:0000256" key="2">
    <source>
        <dbReference type="ARBA" id="ARBA00022448"/>
    </source>
</evidence>
<evidence type="ECO:0000259" key="11">
    <source>
        <dbReference type="SMART" id="SM01420"/>
    </source>
</evidence>
<dbReference type="InterPro" id="IPR036770">
    <property type="entry name" value="Ankyrin_rpt-contain_sf"/>
</dbReference>
<dbReference type="PANTHER" id="PTHR10117:SF50">
    <property type="entry name" value="ANK_REP_REGION DOMAIN-CONTAINING PROTEIN"/>
    <property type="match status" value="1"/>
</dbReference>
<comment type="subcellular location">
    <subcellularLocation>
        <location evidence="1">Membrane</location>
        <topology evidence="1">Multi-pass membrane protein</topology>
    </subcellularLocation>
</comment>
<dbReference type="SMART" id="SM01420">
    <property type="entry name" value="TRP_2"/>
    <property type="match status" value="1"/>
</dbReference>
<name>A0A085NGL5_9BILA</name>
<dbReference type="SUPFAM" id="SSF48403">
    <property type="entry name" value="Ankyrin repeat"/>
    <property type="match status" value="1"/>
</dbReference>
<evidence type="ECO:0000256" key="5">
    <source>
        <dbReference type="ARBA" id="ARBA00022989"/>
    </source>
</evidence>
<evidence type="ECO:0000256" key="9">
    <source>
        <dbReference type="ARBA" id="ARBA00023303"/>
    </source>
</evidence>
<sequence>MSTSSSTATPELIKRIFKLIDEDRLQELDGVFSENENLINVENDAMLTPLMYALLMKKSLVVRMLAGRTFYRFMDTILIAIVVDNTFAIDMMIRERPDNIDRETPIFFPHYMTPLMLAANYDNYGIVKLLINHEETLEIPHRPDCRCTKCQMLSDNGDCIERSENRLYAYRALCSHAFLLQNEIEDPILYAFLIARDLEKCQESDPDNAELYAKMSEHVQQLPLSLLNCCENSREVILMLLQKEGCHSATSATLARLQLAMDTKQKEFVANPRCFEVFKKLWMGNWDQKGYKRKETRTRKEKTILLLWHSLFYPISSLLYLVSNGALATSYEYPFARFLSNATSYVVFLICLVFFTQYKEGRTLRGTPDSKLKLFLLFYIWTYVFAMFTVTWIDLIRLGFRRFLCAWWRWYDFIHLIMYLLAFNGLLVSWTLTHVHGEPHAHRVHWDPLHPTLVYESLFTIAAILSSFRLFYFIQVLRSMGPLIVSIGNCIKDILTFLLLFFVVIGSFALGLNFLIEHYKYNVAVREGDVVEQPFFMTSIKDALRYLYWAWFGYLDPERLEVIVGNYDPQGYESKHIIVQYAAEFLSALYYIILVISLLNLMISIMATTAQSAIDNSKTEWQFVCCLLWSEYFGDCRALPPPMCLPYLLFQGIIWLAGKVFHNDNAEDKKGDISHRHYMSEPLSDTSVDTPDEFLISPEGVTFMLIGCSTVLLLTALHFLIRTKQERVARAAMENTRNCWQAIVHAYQPPAFVICRENGVLHLLPVTVDLMEIMSTKFTTSYIDKMTEELMLNKNR</sequence>
<dbReference type="Pfam" id="PF00520">
    <property type="entry name" value="Ion_trans"/>
    <property type="match status" value="1"/>
</dbReference>
<gene>
    <name evidence="12" type="ORF">M514_00339</name>
</gene>
<keyword evidence="8 10" id="KW-0472">Membrane</keyword>
<feature type="transmembrane region" description="Helical" evidence="10">
    <location>
        <begin position="303"/>
        <end position="323"/>
    </location>
</feature>
<dbReference type="Gene3D" id="1.25.40.20">
    <property type="entry name" value="Ankyrin repeat-containing domain"/>
    <property type="match status" value="1"/>
</dbReference>
<dbReference type="GO" id="GO:0070679">
    <property type="term" value="F:inositol 1,4,5 trisphosphate binding"/>
    <property type="evidence" value="ECO:0007669"/>
    <property type="project" value="TreeGrafter"/>
</dbReference>
<accession>A0A085NGL5</accession>
<evidence type="ECO:0000256" key="3">
    <source>
        <dbReference type="ARBA" id="ARBA00022692"/>
    </source>
</evidence>
<feature type="transmembrane region" description="Helical" evidence="10">
    <location>
        <begin position="701"/>
        <end position="721"/>
    </location>
</feature>
<dbReference type="Pfam" id="PF08344">
    <property type="entry name" value="TRP_2"/>
    <property type="match status" value="1"/>
</dbReference>
<dbReference type="InterPro" id="IPR002110">
    <property type="entry name" value="Ankyrin_rpt"/>
</dbReference>
<keyword evidence="7" id="KW-0406">Ion transport</keyword>
<evidence type="ECO:0000256" key="1">
    <source>
        <dbReference type="ARBA" id="ARBA00004141"/>
    </source>
</evidence>
<dbReference type="AlphaFoldDB" id="A0A085NGL5"/>
<keyword evidence="3 10" id="KW-0812">Transmembrane</keyword>
<dbReference type="GO" id="GO:0007338">
    <property type="term" value="P:single fertilization"/>
    <property type="evidence" value="ECO:0007669"/>
    <property type="project" value="TreeGrafter"/>
</dbReference>
<dbReference type="InterPro" id="IPR005821">
    <property type="entry name" value="Ion_trans_dom"/>
</dbReference>
<feature type="transmembrane region" description="Helical" evidence="10">
    <location>
        <begin position="453"/>
        <end position="474"/>
    </location>
</feature>
<feature type="domain" description="Transient receptor ion channel" evidence="11">
    <location>
        <begin position="145"/>
        <end position="209"/>
    </location>
</feature>
<dbReference type="GO" id="GO:0005886">
    <property type="term" value="C:plasma membrane"/>
    <property type="evidence" value="ECO:0007669"/>
    <property type="project" value="TreeGrafter"/>
</dbReference>
<evidence type="ECO:0000256" key="8">
    <source>
        <dbReference type="ARBA" id="ARBA00023136"/>
    </source>
</evidence>
<evidence type="ECO:0000256" key="10">
    <source>
        <dbReference type="SAM" id="Phobius"/>
    </source>
</evidence>
<dbReference type="EMBL" id="KL367503">
    <property type="protein sequence ID" value="KFD68611.1"/>
    <property type="molecule type" value="Genomic_DNA"/>
</dbReference>
<organism evidence="12">
    <name type="scientific">Trichuris suis</name>
    <name type="common">pig whipworm</name>
    <dbReference type="NCBI Taxonomy" id="68888"/>
    <lineage>
        <taxon>Eukaryota</taxon>
        <taxon>Metazoa</taxon>
        <taxon>Ecdysozoa</taxon>
        <taxon>Nematoda</taxon>
        <taxon>Enoplea</taxon>
        <taxon>Dorylaimia</taxon>
        <taxon>Trichinellida</taxon>
        <taxon>Trichuridae</taxon>
        <taxon>Trichuris</taxon>
    </lineage>
</organism>
<dbReference type="GO" id="GO:0015279">
    <property type="term" value="F:store-operated calcium channel activity"/>
    <property type="evidence" value="ECO:0007669"/>
    <property type="project" value="TreeGrafter"/>
</dbReference>
<feature type="transmembrane region" description="Helical" evidence="10">
    <location>
        <begin position="588"/>
        <end position="607"/>
    </location>
</feature>
<dbReference type="GO" id="GO:0034703">
    <property type="term" value="C:cation channel complex"/>
    <property type="evidence" value="ECO:0007669"/>
    <property type="project" value="TreeGrafter"/>
</dbReference>
<feature type="transmembrane region" description="Helical" evidence="10">
    <location>
        <begin position="376"/>
        <end position="393"/>
    </location>
</feature>
<proteinExistence type="predicted"/>
<dbReference type="InterPro" id="IPR002153">
    <property type="entry name" value="TRPC_channel"/>
</dbReference>
<feature type="transmembrane region" description="Helical" evidence="10">
    <location>
        <begin position="335"/>
        <end position="355"/>
    </location>
</feature>
<dbReference type="Pfam" id="PF00023">
    <property type="entry name" value="Ank"/>
    <property type="match status" value="1"/>
</dbReference>
<evidence type="ECO:0000256" key="6">
    <source>
        <dbReference type="ARBA" id="ARBA00023043"/>
    </source>
</evidence>
<evidence type="ECO:0000313" key="12">
    <source>
        <dbReference type="EMBL" id="KFD68611.1"/>
    </source>
</evidence>
<dbReference type="Proteomes" id="UP000030758">
    <property type="component" value="Unassembled WGS sequence"/>
</dbReference>
<keyword evidence="2" id="KW-0813">Transport</keyword>